<dbReference type="OrthoDB" id="5188698at2"/>
<proteinExistence type="predicted"/>
<dbReference type="InterPro" id="IPR036249">
    <property type="entry name" value="Thioredoxin-like_sf"/>
</dbReference>
<evidence type="ECO:0000313" key="1">
    <source>
        <dbReference type="EMBL" id="BAN01067.1"/>
    </source>
</evidence>
<evidence type="ECO:0008006" key="3">
    <source>
        <dbReference type="Google" id="ProtNLM"/>
    </source>
</evidence>
<dbReference type="SUPFAM" id="SSF52833">
    <property type="entry name" value="Thioredoxin-like"/>
    <property type="match status" value="1"/>
</dbReference>
<dbReference type="KEGG" id="aym:YM304_07530"/>
<name>A0A6C7E1N8_ILUCY</name>
<dbReference type="Proteomes" id="UP000011863">
    <property type="component" value="Chromosome"/>
</dbReference>
<dbReference type="AlphaFoldDB" id="A0A6C7E1N8"/>
<dbReference type="Gene3D" id="3.40.30.10">
    <property type="entry name" value="Glutaredoxin"/>
    <property type="match status" value="1"/>
</dbReference>
<protein>
    <recommendedName>
        <fullName evidence="3">Redoxin domain-containing protein</fullName>
    </recommendedName>
</protein>
<evidence type="ECO:0000313" key="2">
    <source>
        <dbReference type="Proteomes" id="UP000011863"/>
    </source>
</evidence>
<reference evidence="1 2" key="1">
    <citation type="journal article" date="2013" name="Int. J. Syst. Evol. Microbiol.">
        <title>Ilumatobacter nonamiense sp. nov. and Ilumatobacter coccineum sp. nov., isolated from seashore sand.</title>
        <authorList>
            <person name="Matsumoto A."/>
            <person name="Kasai H."/>
            <person name="Matsuo Y."/>
            <person name="Shizuri Y."/>
            <person name="Ichikawa N."/>
            <person name="Fujita N."/>
            <person name="Omura S."/>
            <person name="Takahashi Y."/>
        </authorList>
    </citation>
    <scope>NUCLEOTIDE SEQUENCE [LARGE SCALE GENOMIC DNA]</scope>
    <source>
        <strain evidence="2">NBRC 103263 / KCTC 29153 / YM16-304</strain>
    </source>
</reference>
<accession>A0A6C7E1N8</accession>
<sequence>MLTTTLELTADQFAAGTGWEIKPEGACKGEVCVPLGGGDFDLAATAERLGMAIVHDDTSGRWAIGPESLGDRALATAEAPELVLDDIDGNEFRLSSLRGKKVVIVSWAPY</sequence>
<gene>
    <name evidence="1" type="ORF">YM304_07530</name>
</gene>
<organism evidence="1 2">
    <name type="scientific">Ilumatobacter coccineus (strain NBRC 103263 / KCTC 29153 / YM16-304)</name>
    <dbReference type="NCBI Taxonomy" id="1313172"/>
    <lineage>
        <taxon>Bacteria</taxon>
        <taxon>Bacillati</taxon>
        <taxon>Actinomycetota</taxon>
        <taxon>Acidimicrobiia</taxon>
        <taxon>Acidimicrobiales</taxon>
        <taxon>Ilumatobacteraceae</taxon>
        <taxon>Ilumatobacter</taxon>
    </lineage>
</organism>
<keyword evidence="2" id="KW-1185">Reference proteome</keyword>
<dbReference type="EMBL" id="AP012057">
    <property type="protein sequence ID" value="BAN01067.1"/>
    <property type="molecule type" value="Genomic_DNA"/>
</dbReference>